<keyword evidence="1" id="KW-0808">Transferase</keyword>
<keyword evidence="4" id="KW-1185">Reference proteome</keyword>
<keyword evidence="3" id="KW-0547">Nucleotide-binding</keyword>
<comment type="caution">
    <text evidence="3">The sequence shown here is derived from an EMBL/GenBank/DDBJ whole genome shotgun (WGS) entry which is preliminary data.</text>
</comment>
<keyword evidence="3" id="KW-0067">ATP-binding</keyword>
<sequence>MVALCALPVTPESVPAVRRFVRGAVRRWAVPADATDTFLLVVSELVTNVVLHSSSAEVTVLVSFDGAALTVEVKDQGRWLDRRVPRQVAEDDDAAFGRGLALVTACTSWWAADVTPSGTRVVARCPIVTAAA</sequence>
<protein>
    <submittedName>
        <fullName evidence="3">ATP-binding protein</fullName>
    </submittedName>
</protein>
<dbReference type="InterPro" id="IPR036890">
    <property type="entry name" value="HATPase_C_sf"/>
</dbReference>
<dbReference type="PANTHER" id="PTHR35526:SF3">
    <property type="entry name" value="ANTI-SIGMA-F FACTOR RSBW"/>
    <property type="match status" value="1"/>
</dbReference>
<dbReference type="Gene3D" id="3.30.565.10">
    <property type="entry name" value="Histidine kinase-like ATPase, C-terminal domain"/>
    <property type="match status" value="1"/>
</dbReference>
<dbReference type="CDD" id="cd16936">
    <property type="entry name" value="HATPase_RsbW-like"/>
    <property type="match status" value="1"/>
</dbReference>
<reference evidence="3 4" key="1">
    <citation type="submission" date="2024-10" db="EMBL/GenBank/DDBJ databases">
        <title>The Natural Products Discovery Center: Release of the First 8490 Sequenced Strains for Exploring Actinobacteria Biosynthetic Diversity.</title>
        <authorList>
            <person name="Kalkreuter E."/>
            <person name="Kautsar S.A."/>
            <person name="Yang D."/>
            <person name="Bader C.D."/>
            <person name="Teijaro C.N."/>
            <person name="Fluegel L."/>
            <person name="Davis C.M."/>
            <person name="Simpson J.R."/>
            <person name="Lauterbach L."/>
            <person name="Steele A.D."/>
            <person name="Gui C."/>
            <person name="Meng S."/>
            <person name="Li G."/>
            <person name="Viehrig K."/>
            <person name="Ye F."/>
            <person name="Su P."/>
            <person name="Kiefer A.F."/>
            <person name="Nichols A."/>
            <person name="Cepeda A.J."/>
            <person name="Yan W."/>
            <person name="Fan B."/>
            <person name="Jiang Y."/>
            <person name="Adhikari A."/>
            <person name="Zheng C.-J."/>
            <person name="Schuster L."/>
            <person name="Cowan T.M."/>
            <person name="Smanski M.J."/>
            <person name="Chevrette M.G."/>
            <person name="De Carvalho L.P.S."/>
            <person name="Shen B."/>
        </authorList>
    </citation>
    <scope>NUCLEOTIDE SEQUENCE [LARGE SCALE GENOMIC DNA]</scope>
    <source>
        <strain evidence="3 4">NPDC020602</strain>
    </source>
</reference>
<dbReference type="RefSeq" id="WP_398710943.1">
    <property type="nucleotide sequence ID" value="NZ_JBIRUI010000011.1"/>
</dbReference>
<keyword evidence="1" id="KW-0723">Serine/threonine-protein kinase</keyword>
<evidence type="ECO:0000256" key="1">
    <source>
        <dbReference type="ARBA" id="ARBA00022527"/>
    </source>
</evidence>
<dbReference type="GO" id="GO:0005524">
    <property type="term" value="F:ATP binding"/>
    <property type="evidence" value="ECO:0007669"/>
    <property type="project" value="UniProtKB-KW"/>
</dbReference>
<keyword evidence="1" id="KW-0418">Kinase</keyword>
<accession>A0ABW7UAA1</accession>
<dbReference type="InterPro" id="IPR003594">
    <property type="entry name" value="HATPase_dom"/>
</dbReference>
<feature type="domain" description="Histidine kinase/HSP90-like ATPase" evidence="2">
    <location>
        <begin position="8"/>
        <end position="123"/>
    </location>
</feature>
<evidence type="ECO:0000313" key="3">
    <source>
        <dbReference type="EMBL" id="MFI1716572.1"/>
    </source>
</evidence>
<dbReference type="PANTHER" id="PTHR35526">
    <property type="entry name" value="ANTI-SIGMA-F FACTOR RSBW-RELATED"/>
    <property type="match status" value="1"/>
</dbReference>
<evidence type="ECO:0000259" key="2">
    <source>
        <dbReference type="Pfam" id="PF13581"/>
    </source>
</evidence>
<dbReference type="SUPFAM" id="SSF55874">
    <property type="entry name" value="ATPase domain of HSP90 chaperone/DNA topoisomerase II/histidine kinase"/>
    <property type="match status" value="1"/>
</dbReference>
<organism evidence="3 4">
    <name type="scientific">Streptomyces litmocidini</name>
    <dbReference type="NCBI Taxonomy" id="67318"/>
    <lineage>
        <taxon>Bacteria</taxon>
        <taxon>Bacillati</taxon>
        <taxon>Actinomycetota</taxon>
        <taxon>Actinomycetes</taxon>
        <taxon>Kitasatosporales</taxon>
        <taxon>Streptomycetaceae</taxon>
        <taxon>Streptomyces</taxon>
    </lineage>
</organism>
<name>A0ABW7UAA1_9ACTN</name>
<evidence type="ECO:0000313" key="4">
    <source>
        <dbReference type="Proteomes" id="UP001611339"/>
    </source>
</evidence>
<gene>
    <name evidence="3" type="ORF">ACH407_23730</name>
</gene>
<proteinExistence type="predicted"/>
<dbReference type="Proteomes" id="UP001611339">
    <property type="component" value="Unassembled WGS sequence"/>
</dbReference>
<dbReference type="InterPro" id="IPR050267">
    <property type="entry name" value="Anti-sigma-factor_SerPK"/>
</dbReference>
<dbReference type="Pfam" id="PF13581">
    <property type="entry name" value="HATPase_c_2"/>
    <property type="match status" value="1"/>
</dbReference>
<dbReference type="EMBL" id="JBIRUI010000011">
    <property type="protein sequence ID" value="MFI1716572.1"/>
    <property type="molecule type" value="Genomic_DNA"/>
</dbReference>